<dbReference type="SUPFAM" id="SSF48452">
    <property type="entry name" value="TPR-like"/>
    <property type="match status" value="1"/>
</dbReference>
<dbReference type="InterPro" id="IPR019734">
    <property type="entry name" value="TPR_rpt"/>
</dbReference>
<evidence type="ECO:0000256" key="2">
    <source>
        <dbReference type="ARBA" id="ARBA00005348"/>
    </source>
</evidence>
<evidence type="ECO:0000256" key="6">
    <source>
        <dbReference type="PROSITE-ProRule" id="PRU00339"/>
    </source>
</evidence>
<sequence length="649" mass="71059">MSLQGLVSGAECAVPFNPLSQVLKHTEGDRSVQQDRVAGPSSSRLHHLPASAGPAAAEQDRALARQFFDGAPQGGIPNGLAAMPHVPPPQMAMQAPRAAPMDFNGAWAGVHDRGPMMKQEHAQGSSGWASEFSPVPHIMSPATMAQQQSPQQGFQPQTPSYMSSMANMSSGMYGMRTNMMYPMGMGSAMSPPPAQVVDKGKGKSRDVDFDAAFAQLDEALGPSEEEMARIAEFDDVADLAEAMERAQMRDTTGLAADPTETDSDFKAVWEQMKNSDLPPADDELAKWEAQYNELMDSQRANLDFDYGASMEEAWRNGEIDEDFSKTMFDDEGLPQMQSYVFEPENKYLDPSASSPSFLNDAKALLDQGGSLTEVGLMLEAAIQKGDLGKGGYEAWILLGEVRSMDEREDASMRALNEGVKRAEEAGAAGEGMISLAISFTNENYERASHTMLLRWLHARYPDFAVPQEAWDSLRGSAWASHERVSDVFIALAREQHARGELDPEVQIGLGVLFYTHGMYDRAKDCFEAALSVRPNDYLLWNRLGSSLSNGSKPEEALGAYKQALQLRPTYTRAIYNVGVACLNLGAHKEAAEHFLSTLVMQDSDGKGTKSDQVWITLSKTFIAMDRPDLADRARAGADLEVFRREGFDF</sequence>
<dbReference type="GO" id="GO:0005829">
    <property type="term" value="C:cytosol"/>
    <property type="evidence" value="ECO:0007669"/>
    <property type="project" value="TreeGrafter"/>
</dbReference>
<evidence type="ECO:0000256" key="4">
    <source>
        <dbReference type="ARBA" id="ARBA00022737"/>
    </source>
</evidence>
<feature type="region of interest" description="Disordered" evidence="7">
    <location>
        <begin position="27"/>
        <end position="58"/>
    </location>
</feature>
<reference evidence="8 9" key="1">
    <citation type="submission" date="2021-08" db="EMBL/GenBank/DDBJ databases">
        <title>Draft Genome Sequence of Phanerochaete sordida strain YK-624.</title>
        <authorList>
            <person name="Mori T."/>
            <person name="Dohra H."/>
            <person name="Suzuki T."/>
            <person name="Kawagishi H."/>
            <person name="Hirai H."/>
        </authorList>
    </citation>
    <scope>NUCLEOTIDE SEQUENCE [LARGE SCALE GENOMIC DNA]</scope>
    <source>
        <strain evidence="8 9">YK-624</strain>
    </source>
</reference>
<dbReference type="GO" id="GO:0005778">
    <property type="term" value="C:peroxisomal membrane"/>
    <property type="evidence" value="ECO:0007669"/>
    <property type="project" value="TreeGrafter"/>
</dbReference>
<organism evidence="8 9">
    <name type="scientific">Phanerochaete sordida</name>
    <dbReference type="NCBI Taxonomy" id="48140"/>
    <lineage>
        <taxon>Eukaryota</taxon>
        <taxon>Fungi</taxon>
        <taxon>Dikarya</taxon>
        <taxon>Basidiomycota</taxon>
        <taxon>Agaricomycotina</taxon>
        <taxon>Agaricomycetes</taxon>
        <taxon>Polyporales</taxon>
        <taxon>Phanerochaetaceae</taxon>
        <taxon>Phanerochaete</taxon>
    </lineage>
</organism>
<protein>
    <submittedName>
        <fullName evidence="8">TPR-like protein</fullName>
    </submittedName>
</protein>
<evidence type="ECO:0000256" key="7">
    <source>
        <dbReference type="SAM" id="MobiDB-lite"/>
    </source>
</evidence>
<dbReference type="GO" id="GO:0016560">
    <property type="term" value="P:protein import into peroxisome matrix, docking"/>
    <property type="evidence" value="ECO:0007669"/>
    <property type="project" value="TreeGrafter"/>
</dbReference>
<dbReference type="OrthoDB" id="10006023at2759"/>
<keyword evidence="4" id="KW-0677">Repeat</keyword>
<evidence type="ECO:0000313" key="9">
    <source>
        <dbReference type="Proteomes" id="UP000703269"/>
    </source>
</evidence>
<evidence type="ECO:0000256" key="1">
    <source>
        <dbReference type="ARBA" id="ARBA00004496"/>
    </source>
</evidence>
<gene>
    <name evidence="8" type="ORF">PsYK624_106420</name>
</gene>
<comment type="similarity">
    <text evidence="2">Belongs to the peroxisomal targeting signal receptor family.</text>
</comment>
<keyword evidence="9" id="KW-1185">Reference proteome</keyword>
<dbReference type="PROSITE" id="PS50005">
    <property type="entry name" value="TPR"/>
    <property type="match status" value="2"/>
</dbReference>
<evidence type="ECO:0000313" key="8">
    <source>
        <dbReference type="EMBL" id="GJE94472.1"/>
    </source>
</evidence>
<dbReference type="EMBL" id="BPQB01000040">
    <property type="protein sequence ID" value="GJE94472.1"/>
    <property type="molecule type" value="Genomic_DNA"/>
</dbReference>
<dbReference type="InterPro" id="IPR024111">
    <property type="entry name" value="PEX5/PEX5L"/>
</dbReference>
<comment type="subcellular location">
    <subcellularLocation>
        <location evidence="1">Cytoplasm</location>
    </subcellularLocation>
</comment>
<evidence type="ECO:0000256" key="5">
    <source>
        <dbReference type="ARBA" id="ARBA00022803"/>
    </source>
</evidence>
<dbReference type="InterPro" id="IPR011990">
    <property type="entry name" value="TPR-like_helical_dom_sf"/>
</dbReference>
<dbReference type="PANTHER" id="PTHR10130">
    <property type="entry name" value="PEROXISOMAL TARGETING SIGNAL 1 RECEPTOR PEX5"/>
    <property type="match status" value="1"/>
</dbReference>
<dbReference type="AlphaFoldDB" id="A0A9P3GGG2"/>
<dbReference type="PANTHER" id="PTHR10130:SF9">
    <property type="entry name" value="PEROXISOMAL TARGETING SIGNAL RECEPTOR"/>
    <property type="match status" value="1"/>
</dbReference>
<dbReference type="GO" id="GO:0005052">
    <property type="term" value="F:peroxisome matrix targeting signal-1 binding"/>
    <property type="evidence" value="ECO:0007669"/>
    <property type="project" value="TreeGrafter"/>
</dbReference>
<feature type="repeat" description="TPR" evidence="6">
    <location>
        <begin position="537"/>
        <end position="570"/>
    </location>
</feature>
<dbReference type="Gene3D" id="1.25.40.10">
    <property type="entry name" value="Tetratricopeptide repeat domain"/>
    <property type="match status" value="1"/>
</dbReference>
<keyword evidence="5 6" id="KW-0802">TPR repeat</keyword>
<feature type="repeat" description="TPR" evidence="6">
    <location>
        <begin position="503"/>
        <end position="536"/>
    </location>
</feature>
<dbReference type="Pfam" id="PF13432">
    <property type="entry name" value="TPR_16"/>
    <property type="match status" value="1"/>
</dbReference>
<name>A0A9P3GGG2_9APHY</name>
<dbReference type="Proteomes" id="UP000703269">
    <property type="component" value="Unassembled WGS sequence"/>
</dbReference>
<dbReference type="SMART" id="SM00028">
    <property type="entry name" value="TPR"/>
    <property type="match status" value="4"/>
</dbReference>
<comment type="caution">
    <text evidence="8">The sequence shown here is derived from an EMBL/GenBank/DDBJ whole genome shotgun (WGS) entry which is preliminary data.</text>
</comment>
<accession>A0A9P3GGG2</accession>
<proteinExistence type="inferred from homology"/>
<keyword evidence="3" id="KW-0963">Cytoplasm</keyword>
<evidence type="ECO:0000256" key="3">
    <source>
        <dbReference type="ARBA" id="ARBA00022490"/>
    </source>
</evidence>